<dbReference type="InterPro" id="IPR045010">
    <property type="entry name" value="MDR_fam"/>
</dbReference>
<dbReference type="Proteomes" id="UP001412239">
    <property type="component" value="Unassembled WGS sequence"/>
</dbReference>
<dbReference type="PANTHER" id="PTHR43205">
    <property type="entry name" value="PROSTAGLANDIN REDUCTASE"/>
    <property type="match status" value="1"/>
</dbReference>
<evidence type="ECO:0000256" key="1">
    <source>
        <dbReference type="ARBA" id="ARBA00023002"/>
    </source>
</evidence>
<gene>
    <name evidence="3" type="ORF">GSTUAT00003847001</name>
</gene>
<evidence type="ECO:0000259" key="2">
    <source>
        <dbReference type="SMART" id="SM00829"/>
    </source>
</evidence>
<protein>
    <recommendedName>
        <fullName evidence="2">Enoyl reductase (ER) domain-containing protein</fullName>
    </recommendedName>
</protein>
<name>A0A292PWY3_9PEZI</name>
<accession>A0A292PWY3</accession>
<dbReference type="CDD" id="cd05288">
    <property type="entry name" value="PGDH"/>
    <property type="match status" value="1"/>
</dbReference>
<keyword evidence="4" id="KW-1185">Reference proteome</keyword>
<dbReference type="SUPFAM" id="SSF51735">
    <property type="entry name" value="NAD(P)-binding Rossmann-fold domains"/>
    <property type="match status" value="1"/>
</dbReference>
<dbReference type="Gene3D" id="3.40.50.720">
    <property type="entry name" value="NAD(P)-binding Rossmann-like Domain"/>
    <property type="match status" value="1"/>
</dbReference>
<dbReference type="InterPro" id="IPR020843">
    <property type="entry name" value="ER"/>
</dbReference>
<reference evidence="3" key="1">
    <citation type="submission" date="2015-10" db="EMBL/GenBank/DDBJ databases">
        <authorList>
            <person name="Regsiter A."/>
            <person name="william w."/>
        </authorList>
    </citation>
    <scope>NUCLEOTIDE SEQUENCE</scope>
    <source>
        <strain evidence="3">Montdore</strain>
    </source>
</reference>
<proteinExistence type="predicted"/>
<dbReference type="Pfam" id="PF00107">
    <property type="entry name" value="ADH_zinc_N"/>
    <property type="match status" value="1"/>
</dbReference>
<evidence type="ECO:0000313" key="3">
    <source>
        <dbReference type="EMBL" id="CUS12069.1"/>
    </source>
</evidence>
<dbReference type="GO" id="GO:0016628">
    <property type="term" value="F:oxidoreductase activity, acting on the CH-CH group of donors, NAD or NADP as acceptor"/>
    <property type="evidence" value="ECO:0007669"/>
    <property type="project" value="InterPro"/>
</dbReference>
<dbReference type="InterPro" id="IPR011032">
    <property type="entry name" value="GroES-like_sf"/>
</dbReference>
<dbReference type="Pfam" id="PF16884">
    <property type="entry name" value="ADH_N_2"/>
    <property type="match status" value="1"/>
</dbReference>
<keyword evidence="1" id="KW-0560">Oxidoreductase</keyword>
<dbReference type="SMART" id="SM00829">
    <property type="entry name" value="PKS_ER"/>
    <property type="match status" value="1"/>
</dbReference>
<dbReference type="FunFam" id="3.40.50.720:FF:000121">
    <property type="entry name" value="Prostaglandin reductase 2"/>
    <property type="match status" value="1"/>
</dbReference>
<dbReference type="SUPFAM" id="SSF50129">
    <property type="entry name" value="GroES-like"/>
    <property type="match status" value="1"/>
</dbReference>
<dbReference type="Gene3D" id="3.90.180.10">
    <property type="entry name" value="Medium-chain alcohol dehydrogenases, catalytic domain"/>
    <property type="match status" value="1"/>
</dbReference>
<organism evidence="3 4">
    <name type="scientific">Tuber aestivum</name>
    <name type="common">summer truffle</name>
    <dbReference type="NCBI Taxonomy" id="59557"/>
    <lineage>
        <taxon>Eukaryota</taxon>
        <taxon>Fungi</taxon>
        <taxon>Dikarya</taxon>
        <taxon>Ascomycota</taxon>
        <taxon>Pezizomycotina</taxon>
        <taxon>Pezizomycetes</taxon>
        <taxon>Pezizales</taxon>
        <taxon>Tuberaceae</taxon>
        <taxon>Tuber</taxon>
    </lineage>
</organism>
<dbReference type="InterPro" id="IPR036291">
    <property type="entry name" value="NAD(P)-bd_dom_sf"/>
</dbReference>
<evidence type="ECO:0000313" key="4">
    <source>
        <dbReference type="Proteomes" id="UP001412239"/>
    </source>
</evidence>
<dbReference type="InterPro" id="IPR013149">
    <property type="entry name" value="ADH-like_C"/>
</dbReference>
<dbReference type="PANTHER" id="PTHR43205:SF7">
    <property type="entry name" value="PROSTAGLANDIN REDUCTASE 1"/>
    <property type="match status" value="1"/>
</dbReference>
<dbReference type="InterPro" id="IPR041694">
    <property type="entry name" value="ADH_N_2"/>
</dbReference>
<feature type="domain" description="Enoyl reductase (ER)" evidence="2">
    <location>
        <begin position="55"/>
        <end position="344"/>
    </location>
</feature>
<sequence>MVSSKRVVFNSVPSGFPVAGKDLILDTVEVDLDNVPQGGVITKNFYVSFDPYQRGRMSAPSAKSYTPAFTLHQPITNNGISQIIKSGNPNFKEGEFCSGQTGTEEYTVHTERTAKGLKKIHNPYNLPLSYFTGVLGMPGLTAYSSLYEIGKPKKGETIFISAASGAVGSIVGQLAKREGLRVIGSAGSDEKVAYIKNELKFDEAFNYKSISTDEALRKYAPEGIDIYYDNVGGEALDAALSHGNLNARFIECGMISQYNLADPKDAYPIRNINLVVPKRYTIRGFIVVDAEFGPKYHEEHQEKVGEWLANKELIYRESVSDGMDNAINGLLGLFQGRNFGKAVLKIADIDG</sequence>
<dbReference type="EMBL" id="LN891006">
    <property type="protein sequence ID" value="CUS12069.1"/>
    <property type="molecule type" value="Genomic_DNA"/>
</dbReference>
<dbReference type="AlphaFoldDB" id="A0A292PWY3"/>